<keyword evidence="2" id="KW-0067">ATP-binding</keyword>
<dbReference type="RefSeq" id="WP_255919090.1">
    <property type="nucleotide sequence ID" value="NZ_JANFNG010000003.1"/>
</dbReference>
<keyword evidence="2" id="KW-0547">Nucleotide-binding</keyword>
<sequence length="155" mass="15088">MSLPLKSRIARAALLVAAAAPVIGMGATTASAAEQPQAAGLGGMSSLDNAVPLGTTVNDATPAAAGLVDSAGKNAVPATQEATGDASKVLGQVTDQASKSLQNGDLVNSAMPVQTAGMPTASDLVGRGLQAVQDLPLQGAQAQPLNAPIQGLPLS</sequence>
<keyword evidence="1" id="KW-0732">Signal</keyword>
<dbReference type="Proteomes" id="UP001057702">
    <property type="component" value="Unassembled WGS sequence"/>
</dbReference>
<reference evidence="2" key="1">
    <citation type="submission" date="2022-06" db="EMBL/GenBank/DDBJ databases">
        <title>Draft genome sequence of Streptomyces sp. RB6PN25 isolated from peat swamp forest in Thailand.</title>
        <authorList>
            <person name="Duangmal K."/>
            <person name="Klaysubun C."/>
        </authorList>
    </citation>
    <scope>NUCLEOTIDE SEQUENCE</scope>
    <source>
        <strain evidence="2">RB6PN25</strain>
    </source>
</reference>
<dbReference type="EMBL" id="JANFNG010000003">
    <property type="protein sequence ID" value="MCQ4080202.1"/>
    <property type="molecule type" value="Genomic_DNA"/>
</dbReference>
<accession>A0ABT1PRA6</accession>
<evidence type="ECO:0000313" key="3">
    <source>
        <dbReference type="Proteomes" id="UP001057702"/>
    </source>
</evidence>
<keyword evidence="3" id="KW-1185">Reference proteome</keyword>
<evidence type="ECO:0000313" key="2">
    <source>
        <dbReference type="EMBL" id="MCQ4080202.1"/>
    </source>
</evidence>
<proteinExistence type="predicted"/>
<organism evidence="2 3">
    <name type="scientific">Streptomyces humicola</name>
    <dbReference type="NCBI Taxonomy" id="2953240"/>
    <lineage>
        <taxon>Bacteria</taxon>
        <taxon>Bacillati</taxon>
        <taxon>Actinomycetota</taxon>
        <taxon>Actinomycetes</taxon>
        <taxon>Kitasatosporales</taxon>
        <taxon>Streptomycetaceae</taxon>
        <taxon>Streptomyces</taxon>
    </lineage>
</organism>
<gene>
    <name evidence="2" type="ORF">NGB36_06230</name>
</gene>
<protein>
    <submittedName>
        <fullName evidence="2">ATP-binding protein</fullName>
    </submittedName>
</protein>
<dbReference type="GO" id="GO:0005524">
    <property type="term" value="F:ATP binding"/>
    <property type="evidence" value="ECO:0007669"/>
    <property type="project" value="UniProtKB-KW"/>
</dbReference>
<feature type="signal peptide" evidence="1">
    <location>
        <begin position="1"/>
        <end position="32"/>
    </location>
</feature>
<evidence type="ECO:0000256" key="1">
    <source>
        <dbReference type="SAM" id="SignalP"/>
    </source>
</evidence>
<feature type="chain" id="PRO_5046663071" evidence="1">
    <location>
        <begin position="33"/>
        <end position="155"/>
    </location>
</feature>
<name>A0ABT1PRA6_9ACTN</name>
<comment type="caution">
    <text evidence="2">The sequence shown here is derived from an EMBL/GenBank/DDBJ whole genome shotgun (WGS) entry which is preliminary data.</text>
</comment>